<organism evidence="3 4">
    <name type="scientific">Streptomyces toxytricini</name>
    <name type="common">Actinomyces toxytricini</name>
    <dbReference type="NCBI Taxonomy" id="67369"/>
    <lineage>
        <taxon>Bacteria</taxon>
        <taxon>Bacillati</taxon>
        <taxon>Actinomycetota</taxon>
        <taxon>Actinomycetes</taxon>
        <taxon>Kitasatosporales</taxon>
        <taxon>Streptomycetaceae</taxon>
        <taxon>Streptomyces</taxon>
    </lineage>
</organism>
<evidence type="ECO:0000313" key="4">
    <source>
        <dbReference type="Proteomes" id="UP001617351"/>
    </source>
</evidence>
<protein>
    <submittedName>
        <fullName evidence="3">DUF402 domain-containing protein</fullName>
    </submittedName>
</protein>
<reference evidence="3 4" key="1">
    <citation type="submission" date="2024-10" db="EMBL/GenBank/DDBJ databases">
        <title>The Natural Products Discovery Center: Release of the First 8490 Sequenced Strains for Exploring Actinobacteria Biosynthetic Diversity.</title>
        <authorList>
            <person name="Kalkreuter E."/>
            <person name="Kautsar S.A."/>
            <person name="Yang D."/>
            <person name="Bader C.D."/>
            <person name="Teijaro C.N."/>
            <person name="Fluegel L."/>
            <person name="Davis C.M."/>
            <person name="Simpson J.R."/>
            <person name="Lauterbach L."/>
            <person name="Steele A.D."/>
            <person name="Gui C."/>
            <person name="Meng S."/>
            <person name="Li G."/>
            <person name="Viehrig K."/>
            <person name="Ye F."/>
            <person name="Su P."/>
            <person name="Kiefer A.F."/>
            <person name="Nichols A."/>
            <person name="Cepeda A.J."/>
            <person name="Yan W."/>
            <person name="Fan B."/>
            <person name="Jiang Y."/>
            <person name="Adhikari A."/>
            <person name="Zheng C.-J."/>
            <person name="Schuster L."/>
            <person name="Cowan T.M."/>
            <person name="Smanski M.J."/>
            <person name="Chevrette M.G."/>
            <person name="De Carvalho L.P.S."/>
            <person name="Shen B."/>
        </authorList>
    </citation>
    <scope>NUCLEOTIDE SEQUENCE [LARGE SCALE GENOMIC DNA]</scope>
    <source>
        <strain evidence="3 4">NPDC087220</strain>
    </source>
</reference>
<evidence type="ECO:0000259" key="2">
    <source>
        <dbReference type="Pfam" id="PF04167"/>
    </source>
</evidence>
<dbReference type="PANTHER" id="PTHR39159">
    <property type="match status" value="1"/>
</dbReference>
<keyword evidence="4" id="KW-1185">Reference proteome</keyword>
<dbReference type="InterPro" id="IPR007295">
    <property type="entry name" value="DUF402"/>
</dbReference>
<evidence type="ECO:0000313" key="3">
    <source>
        <dbReference type="EMBL" id="MFJ2823762.1"/>
    </source>
</evidence>
<dbReference type="SUPFAM" id="SSF159234">
    <property type="entry name" value="FomD-like"/>
    <property type="match status" value="1"/>
</dbReference>
<dbReference type="Gene3D" id="2.40.380.10">
    <property type="entry name" value="FomD-like"/>
    <property type="match status" value="1"/>
</dbReference>
<evidence type="ECO:0000256" key="1">
    <source>
        <dbReference type="ARBA" id="ARBA00022801"/>
    </source>
</evidence>
<dbReference type="EMBL" id="JBIUYY010000009">
    <property type="protein sequence ID" value="MFJ2823762.1"/>
    <property type="molecule type" value="Genomic_DNA"/>
</dbReference>
<proteinExistence type="predicted"/>
<comment type="caution">
    <text evidence="3">The sequence shown here is derived from an EMBL/GenBank/DDBJ whole genome shotgun (WGS) entry which is preliminary data.</text>
</comment>
<dbReference type="Proteomes" id="UP001617351">
    <property type="component" value="Unassembled WGS sequence"/>
</dbReference>
<dbReference type="Pfam" id="PF04167">
    <property type="entry name" value="DUF402"/>
    <property type="match status" value="1"/>
</dbReference>
<dbReference type="RefSeq" id="WP_402383625.1">
    <property type="nucleotide sequence ID" value="NZ_JBIUYY010000009.1"/>
</dbReference>
<gene>
    <name evidence="3" type="ORF">ACIO7M_21995</name>
</gene>
<feature type="domain" description="DUF402" evidence="2">
    <location>
        <begin position="7"/>
        <end position="104"/>
    </location>
</feature>
<dbReference type="PANTHER" id="PTHR39159:SF1">
    <property type="entry name" value="UPF0374 PROTEIN YGAC"/>
    <property type="match status" value="1"/>
</dbReference>
<dbReference type="InterPro" id="IPR050212">
    <property type="entry name" value="Ntdp-like"/>
</dbReference>
<accession>A0ABW8ENT6</accession>
<dbReference type="InterPro" id="IPR035930">
    <property type="entry name" value="FomD-like_sf"/>
</dbReference>
<keyword evidence="1" id="KW-0378">Hydrolase</keyword>
<sequence>MRDFGFVRFEPGDVFTEHYWRSRWYAVKEVRTGGGVLKGWYCDITRPAAVAGGEIRVEDLDLDLWVSADASAVLRLDEDEFAASGLAARDPGAAAEAVRALDALDRQARTAEGLRALLA</sequence>
<name>A0ABW8ENT6_STRT5</name>